<evidence type="ECO:0000256" key="1">
    <source>
        <dbReference type="SAM" id="Phobius"/>
    </source>
</evidence>
<dbReference type="SUPFAM" id="SSF82771">
    <property type="entry name" value="GIY-YIG endonuclease"/>
    <property type="match status" value="1"/>
</dbReference>
<dbReference type="PROSITE" id="PS50164">
    <property type="entry name" value="GIY_YIG"/>
    <property type="match status" value="1"/>
</dbReference>
<name>A0A840FDP4_9SPHN</name>
<feature type="domain" description="GIY-YIG" evidence="2">
    <location>
        <begin position="4"/>
        <end position="52"/>
    </location>
</feature>
<proteinExistence type="predicted"/>
<dbReference type="AlphaFoldDB" id="A0A840FDP4"/>
<comment type="caution">
    <text evidence="3">The sequence shown here is derived from an EMBL/GenBank/DDBJ whole genome shotgun (WGS) entry which is preliminary data.</text>
</comment>
<dbReference type="GO" id="GO:0004519">
    <property type="term" value="F:endonuclease activity"/>
    <property type="evidence" value="ECO:0007669"/>
    <property type="project" value="UniProtKB-KW"/>
</dbReference>
<evidence type="ECO:0000259" key="2">
    <source>
        <dbReference type="PROSITE" id="PS50164"/>
    </source>
</evidence>
<sequence>MRERQPWAYMLASGTYGTLYLGVSSNLIGRLIQHREGTFDGFTSRYRVLRLV</sequence>
<feature type="transmembrane region" description="Helical" evidence="1">
    <location>
        <begin position="6"/>
        <end position="28"/>
    </location>
</feature>
<gene>
    <name evidence="3" type="ORF">GGQ80_001770</name>
</gene>
<dbReference type="InterPro" id="IPR000305">
    <property type="entry name" value="GIY-YIG_endonuc"/>
</dbReference>
<keyword evidence="3" id="KW-0540">Nuclease</keyword>
<keyword evidence="1" id="KW-0472">Membrane</keyword>
<keyword evidence="3" id="KW-0255">Endonuclease</keyword>
<evidence type="ECO:0000313" key="4">
    <source>
        <dbReference type="Proteomes" id="UP000529795"/>
    </source>
</evidence>
<evidence type="ECO:0000313" key="3">
    <source>
        <dbReference type="EMBL" id="MBB4153864.1"/>
    </source>
</evidence>
<dbReference type="EMBL" id="JACIEV010000004">
    <property type="protein sequence ID" value="MBB4153864.1"/>
    <property type="molecule type" value="Genomic_DNA"/>
</dbReference>
<protein>
    <submittedName>
        <fullName evidence="3">Putative GIY-YIG superfamily endonuclease</fullName>
    </submittedName>
</protein>
<keyword evidence="3" id="KW-0378">Hydrolase</keyword>
<dbReference type="Proteomes" id="UP000529795">
    <property type="component" value="Unassembled WGS sequence"/>
</dbReference>
<dbReference type="InterPro" id="IPR035901">
    <property type="entry name" value="GIY-YIG_endonuc_sf"/>
</dbReference>
<keyword evidence="1" id="KW-1133">Transmembrane helix</keyword>
<keyword evidence="4" id="KW-1185">Reference proteome</keyword>
<keyword evidence="1" id="KW-0812">Transmembrane</keyword>
<accession>A0A840FDP4</accession>
<organism evidence="3 4">
    <name type="scientific">Sphingomonas jinjuensis</name>
    <dbReference type="NCBI Taxonomy" id="535907"/>
    <lineage>
        <taxon>Bacteria</taxon>
        <taxon>Pseudomonadati</taxon>
        <taxon>Pseudomonadota</taxon>
        <taxon>Alphaproteobacteria</taxon>
        <taxon>Sphingomonadales</taxon>
        <taxon>Sphingomonadaceae</taxon>
        <taxon>Sphingomonas</taxon>
    </lineage>
</organism>
<dbReference type="Gene3D" id="3.40.1440.10">
    <property type="entry name" value="GIY-YIG endonuclease"/>
    <property type="match status" value="1"/>
</dbReference>
<reference evidence="3 4" key="1">
    <citation type="submission" date="2020-08" db="EMBL/GenBank/DDBJ databases">
        <title>Genomic Encyclopedia of Type Strains, Phase IV (KMG-IV): sequencing the most valuable type-strain genomes for metagenomic binning, comparative biology and taxonomic classification.</title>
        <authorList>
            <person name="Goeker M."/>
        </authorList>
    </citation>
    <scope>NUCLEOTIDE SEQUENCE [LARGE SCALE GENOMIC DNA]</scope>
    <source>
        <strain evidence="3 4">YC6723</strain>
    </source>
</reference>